<dbReference type="AlphaFoldDB" id="A0A179F3E5"/>
<gene>
    <name evidence="2" type="ORF">VFPPC_16813</name>
</gene>
<dbReference type="PANTHER" id="PTHR36978:SF8">
    <property type="entry name" value="NAD DEPENDENT EPIMERASE_DEHYDRATASE"/>
    <property type="match status" value="1"/>
</dbReference>
<organism evidence="2 3">
    <name type="scientific">Pochonia chlamydosporia 170</name>
    <dbReference type="NCBI Taxonomy" id="1380566"/>
    <lineage>
        <taxon>Eukaryota</taxon>
        <taxon>Fungi</taxon>
        <taxon>Dikarya</taxon>
        <taxon>Ascomycota</taxon>
        <taxon>Pezizomycotina</taxon>
        <taxon>Sordariomycetes</taxon>
        <taxon>Hypocreomycetidae</taxon>
        <taxon>Hypocreales</taxon>
        <taxon>Clavicipitaceae</taxon>
        <taxon>Pochonia</taxon>
    </lineage>
</organism>
<dbReference type="PANTHER" id="PTHR36978">
    <property type="entry name" value="P-LOOP CONTAINING NUCLEOTIDE TRIPHOSPHATE HYDROLASE"/>
    <property type="match status" value="1"/>
</dbReference>
<protein>
    <submittedName>
        <fullName evidence="2">NAD dependent epimerase/dehydratase</fullName>
    </submittedName>
</protein>
<keyword evidence="1" id="KW-0472">Membrane</keyword>
<dbReference type="STRING" id="1380566.A0A179F3E5"/>
<name>A0A179F3E5_METCM</name>
<evidence type="ECO:0000256" key="1">
    <source>
        <dbReference type="SAM" id="Phobius"/>
    </source>
</evidence>
<dbReference type="GeneID" id="28858560"/>
<dbReference type="KEGG" id="pchm:VFPPC_16813"/>
<keyword evidence="1" id="KW-1133">Transmembrane helix</keyword>
<keyword evidence="1" id="KW-0812">Transmembrane</keyword>
<dbReference type="InterPro" id="IPR027417">
    <property type="entry name" value="P-loop_NTPase"/>
</dbReference>
<feature type="transmembrane region" description="Helical" evidence="1">
    <location>
        <begin position="275"/>
        <end position="293"/>
    </location>
</feature>
<dbReference type="Gene3D" id="3.40.50.300">
    <property type="entry name" value="P-loop containing nucleotide triphosphate hydrolases"/>
    <property type="match status" value="1"/>
</dbReference>
<dbReference type="EMBL" id="LSBJ02000004">
    <property type="protein sequence ID" value="OAQ59891.1"/>
    <property type="molecule type" value="Genomic_DNA"/>
</dbReference>
<comment type="caution">
    <text evidence="2">The sequence shown here is derived from an EMBL/GenBank/DDBJ whole genome shotgun (WGS) entry which is preliminary data.</text>
</comment>
<reference evidence="2 3" key="1">
    <citation type="journal article" date="2016" name="PLoS Pathog.">
        <title>Biosynthesis of antibiotic leucinostatins in bio-control fungus Purpureocillium lilacinum and their inhibition on phytophthora revealed by genome mining.</title>
        <authorList>
            <person name="Wang G."/>
            <person name="Liu Z."/>
            <person name="Lin R."/>
            <person name="Li E."/>
            <person name="Mao Z."/>
            <person name="Ling J."/>
            <person name="Yang Y."/>
            <person name="Yin W.B."/>
            <person name="Xie B."/>
        </authorList>
    </citation>
    <scope>NUCLEOTIDE SEQUENCE [LARGE SCALE GENOMIC DNA]</scope>
    <source>
        <strain evidence="2">170</strain>
    </source>
</reference>
<evidence type="ECO:0000313" key="3">
    <source>
        <dbReference type="Proteomes" id="UP000078397"/>
    </source>
</evidence>
<sequence>MVPSPGIDSWWWRFLEKYVYRLPEPPPRTRTKPMQVICVGPPRSGTESLQQALLTLGYDYTYHGWDIMFEENHRMPAWARLCRKKWFGSMDGESNITTKDFDELIGHAVAVTDAPASVFAADIIAAYPEAKVILNMRSDLDAWYKSVDKTIVGVNDNWMFWIAGLFDREGFWAWHVAERLMWPLLFRAPDGNMAKGIRRNGKWVYREHCNMIRGLVPKEQLLEWNVGDGWEPICKFLDKPVPETEFPHVNTMGKGWKEREEQAAKLWVGRAFRNMLLITGVLVGGAAIGYSYWRH</sequence>
<accession>A0A179F3E5</accession>
<dbReference type="InterPro" id="IPR040632">
    <property type="entry name" value="Sulfotransfer_4"/>
</dbReference>
<dbReference type="Pfam" id="PF17784">
    <property type="entry name" value="Sulfotransfer_4"/>
    <property type="match status" value="1"/>
</dbReference>
<evidence type="ECO:0000313" key="2">
    <source>
        <dbReference type="EMBL" id="OAQ59891.1"/>
    </source>
</evidence>
<dbReference type="RefSeq" id="XP_018137852.1">
    <property type="nucleotide sequence ID" value="XM_018294566.1"/>
</dbReference>
<proteinExistence type="predicted"/>
<keyword evidence="3" id="KW-1185">Reference proteome</keyword>
<dbReference type="Proteomes" id="UP000078397">
    <property type="component" value="Unassembled WGS sequence"/>
</dbReference>
<dbReference type="SUPFAM" id="SSF52540">
    <property type="entry name" value="P-loop containing nucleoside triphosphate hydrolases"/>
    <property type="match status" value="1"/>
</dbReference>
<dbReference type="OrthoDB" id="408152at2759"/>